<evidence type="ECO:0000313" key="2">
    <source>
        <dbReference type="EMBL" id="OQR67891.1"/>
    </source>
</evidence>
<comment type="caution">
    <text evidence="2">The sequence shown here is derived from an EMBL/GenBank/DDBJ whole genome shotgun (WGS) entry which is preliminary data.</text>
</comment>
<keyword evidence="2" id="KW-0804">Transcription</keyword>
<feature type="region of interest" description="Disordered" evidence="1">
    <location>
        <begin position="1"/>
        <end position="27"/>
    </location>
</feature>
<dbReference type="PANTHER" id="PTHR12069:SF0">
    <property type="entry name" value="DNA-DIRECTED RNA POLYMERASE III SUBUNIT RPC5"/>
    <property type="match status" value="1"/>
</dbReference>
<protein>
    <submittedName>
        <fullName evidence="2">DNA-directed RNA polymerase III subunit RPC5-like</fullName>
    </submittedName>
</protein>
<evidence type="ECO:0000256" key="1">
    <source>
        <dbReference type="SAM" id="MobiDB-lite"/>
    </source>
</evidence>
<dbReference type="EMBL" id="MNPL01026957">
    <property type="protein sequence ID" value="OQR67891.1"/>
    <property type="molecule type" value="Genomic_DNA"/>
</dbReference>
<dbReference type="Pfam" id="PF04801">
    <property type="entry name" value="RPC5"/>
    <property type="match status" value="2"/>
</dbReference>
<keyword evidence="3" id="KW-1185">Reference proteome</keyword>
<dbReference type="InterPro" id="IPR006886">
    <property type="entry name" value="RNA_pol_III_Rpc5"/>
</dbReference>
<dbReference type="OrthoDB" id="340681at2759"/>
<dbReference type="STRING" id="418985.A0A1V9X3C0"/>
<dbReference type="AlphaFoldDB" id="A0A1V9X3C0"/>
<dbReference type="Proteomes" id="UP000192247">
    <property type="component" value="Unassembled WGS sequence"/>
</dbReference>
<evidence type="ECO:0000313" key="3">
    <source>
        <dbReference type="Proteomes" id="UP000192247"/>
    </source>
</evidence>
<accession>A0A1V9X3C0</accession>
<dbReference type="GO" id="GO:0042797">
    <property type="term" value="P:tRNA transcription by RNA polymerase III"/>
    <property type="evidence" value="ECO:0007669"/>
    <property type="project" value="TreeGrafter"/>
</dbReference>
<feature type="compositionally biased region" description="Polar residues" evidence="1">
    <location>
        <begin position="1"/>
        <end position="18"/>
    </location>
</feature>
<keyword evidence="2" id="KW-0240">DNA-directed RNA polymerase</keyword>
<sequence length="474" mass="52850">MTTKKSLMVTSGSTNGSIPTDPLGEFSNVERPDDVVAEIDVMLSDELNTSLYLLQYPYRPRDQPPYRPDEITAVRFKPEREQLEIELALNTRGANYDRRKSEAIATAANRHGEGTGPTSKTTESLYFPNGIVDRQLLRSSKPIGNGDESNLAVGRFERIRDAEGSIGGKNDGESSGDSKPVTVRFAGRESDRVKAIRARAYSQIVKKNAEEAWLTMGYRDMESPEAEQGRMQMLCPHQHEAGGATTTDNSNIFNVDGSEYASAITNRHAAGLRGDSLKSIREKSLNEQVSYVLGYAKILRFDTLLETLPSGPQAVDRMQVLRAVQQSACLVQGNWVVKSEVLYPKGSRSELLGLSGEIMRRSRNYLLVQLQNSFVVSKSQLAHTLLLPHEELEQLLTQLTVRDGPDRWRLKLPRDEKFLLANPDIVLRQNLIWEALESGLSREFKEARGTTIGDKITTTAGFRRRHSSKVTDPA</sequence>
<organism evidence="2 3">
    <name type="scientific">Tropilaelaps mercedesae</name>
    <dbReference type="NCBI Taxonomy" id="418985"/>
    <lineage>
        <taxon>Eukaryota</taxon>
        <taxon>Metazoa</taxon>
        <taxon>Ecdysozoa</taxon>
        <taxon>Arthropoda</taxon>
        <taxon>Chelicerata</taxon>
        <taxon>Arachnida</taxon>
        <taxon>Acari</taxon>
        <taxon>Parasitiformes</taxon>
        <taxon>Mesostigmata</taxon>
        <taxon>Gamasina</taxon>
        <taxon>Dermanyssoidea</taxon>
        <taxon>Laelapidae</taxon>
        <taxon>Tropilaelaps</taxon>
    </lineage>
</organism>
<name>A0A1V9X3C0_9ACAR</name>
<reference evidence="2 3" key="1">
    <citation type="journal article" date="2017" name="Gigascience">
        <title>Draft genome of the honey bee ectoparasitic mite, Tropilaelaps mercedesae, is shaped by the parasitic life history.</title>
        <authorList>
            <person name="Dong X."/>
            <person name="Armstrong S.D."/>
            <person name="Xia D."/>
            <person name="Makepeace B.L."/>
            <person name="Darby A.C."/>
            <person name="Kadowaki T."/>
        </authorList>
    </citation>
    <scope>NUCLEOTIDE SEQUENCE [LARGE SCALE GENOMIC DNA]</scope>
    <source>
        <strain evidence="2">Wuxi-XJTLU</strain>
    </source>
</reference>
<dbReference type="FunCoup" id="A0A1V9X3C0">
    <property type="interactions" value="1205"/>
</dbReference>
<proteinExistence type="predicted"/>
<dbReference type="InParanoid" id="A0A1V9X3C0"/>
<dbReference type="GO" id="GO:0005666">
    <property type="term" value="C:RNA polymerase III complex"/>
    <property type="evidence" value="ECO:0007669"/>
    <property type="project" value="TreeGrafter"/>
</dbReference>
<gene>
    <name evidence="2" type="ORF">BIW11_02117</name>
</gene>
<dbReference type="PANTHER" id="PTHR12069">
    <property type="entry name" value="DNA-DIRECTED RNA POLYMERASES III 80 KDA POLYPEPTIDE RNA POLYMERASE III SUBUNIT 5"/>
    <property type="match status" value="1"/>
</dbReference>